<evidence type="ECO:0000313" key="1">
    <source>
        <dbReference type="EMBL" id="KAB8198727.1"/>
    </source>
</evidence>
<protein>
    <submittedName>
        <fullName evidence="1">Uncharacterized protein</fullName>
    </submittedName>
</protein>
<accession>A0A508B918</accession>
<dbReference type="EMBL" id="VICD02000006">
    <property type="protein sequence ID" value="KAB8198727.1"/>
    <property type="molecule type" value="Genomic_DNA"/>
</dbReference>
<dbReference type="Proteomes" id="UP000320431">
    <property type="component" value="Unassembled WGS sequence"/>
</dbReference>
<reference evidence="1 2" key="1">
    <citation type="submission" date="2019-10" db="EMBL/GenBank/DDBJ databases">
        <title>Lysobacter alkalisoli sp. nov., isolated from saline-alkaline soil.</title>
        <authorList>
            <person name="Sun J.-Q."/>
        </authorList>
    </citation>
    <scope>NUCLEOTIDE SEQUENCE [LARGE SCALE GENOMIC DNA]</scope>
    <source>
        <strain evidence="1 2">KCTC 42381</strain>
    </source>
</reference>
<comment type="caution">
    <text evidence="1">The sequence shown here is derived from an EMBL/GenBank/DDBJ whole genome shotgun (WGS) entry which is preliminary data.</text>
</comment>
<dbReference type="RefSeq" id="WP_141480818.1">
    <property type="nucleotide sequence ID" value="NZ_VICD02000006.1"/>
</dbReference>
<gene>
    <name evidence="1" type="ORF">FKV24_000745</name>
</gene>
<proteinExistence type="predicted"/>
<dbReference type="AlphaFoldDB" id="A0A508B918"/>
<sequence>MNWQEALSAYDARLDDDGRIVRKGKTLGVVITEKRNRLRIESVAGTLLASGPVEPRTVERFVESFWFWTKEVH</sequence>
<evidence type="ECO:0000313" key="2">
    <source>
        <dbReference type="Proteomes" id="UP000320431"/>
    </source>
</evidence>
<organism evidence="1 2">
    <name type="scientific">Marilutibacter maris</name>
    <dbReference type="NCBI Taxonomy" id="1605891"/>
    <lineage>
        <taxon>Bacteria</taxon>
        <taxon>Pseudomonadati</taxon>
        <taxon>Pseudomonadota</taxon>
        <taxon>Gammaproteobacteria</taxon>
        <taxon>Lysobacterales</taxon>
        <taxon>Lysobacteraceae</taxon>
        <taxon>Marilutibacter</taxon>
    </lineage>
</organism>
<name>A0A508B918_9GAMM</name>